<dbReference type="AlphaFoldDB" id="A0A179UYL9"/>
<reference evidence="3" key="1">
    <citation type="journal article" date="2015" name="PLoS Genet.">
        <title>The dynamic genome and transcriptome of the human fungal pathogen Blastomyces and close relative Emmonsia.</title>
        <authorList>
            <person name="Munoz J.F."/>
            <person name="Gauthier G.M."/>
            <person name="Desjardins C.A."/>
            <person name="Gallo J.E."/>
            <person name="Holder J."/>
            <person name="Sullivan T.D."/>
            <person name="Marty A.J."/>
            <person name="Carmen J.C."/>
            <person name="Chen Z."/>
            <person name="Ding L."/>
            <person name="Gujja S."/>
            <person name="Magrini V."/>
            <person name="Misas E."/>
            <person name="Mitreva M."/>
            <person name="Priest M."/>
            <person name="Saif S."/>
            <person name="Whiston E.A."/>
            <person name="Young S."/>
            <person name="Zeng Q."/>
            <person name="Goldman W.E."/>
            <person name="Mardis E.R."/>
            <person name="Taylor J.W."/>
            <person name="McEwen J.G."/>
            <person name="Clay O.K."/>
            <person name="Klein B.S."/>
            <person name="Cuomo C.A."/>
        </authorList>
    </citation>
    <scope>NUCLEOTIDE SEQUENCE [LARGE SCALE GENOMIC DNA]</scope>
    <source>
        <strain evidence="3">SLH14081</strain>
    </source>
</reference>
<dbReference type="KEGG" id="bgh:BDBG_17722"/>
<gene>
    <name evidence="2" type="ORF">BDBG_17722</name>
</gene>
<feature type="region of interest" description="Disordered" evidence="1">
    <location>
        <begin position="1"/>
        <end position="37"/>
    </location>
</feature>
<accession>A0A179UYL9</accession>
<feature type="compositionally biased region" description="Basic and acidic residues" evidence="1">
    <location>
        <begin position="20"/>
        <end position="37"/>
    </location>
</feature>
<evidence type="ECO:0000256" key="1">
    <source>
        <dbReference type="SAM" id="MobiDB-lite"/>
    </source>
</evidence>
<dbReference type="EMBL" id="GG657469">
    <property type="protein sequence ID" value="OAT12913.1"/>
    <property type="molecule type" value="Genomic_DNA"/>
</dbReference>
<dbReference type="Proteomes" id="UP000002038">
    <property type="component" value="Unassembled WGS sequence"/>
</dbReference>
<dbReference type="VEuPathDB" id="FungiDB:BDBG_17722"/>
<name>A0A179UYL9_BLAGS</name>
<evidence type="ECO:0000313" key="3">
    <source>
        <dbReference type="Proteomes" id="UP000002038"/>
    </source>
</evidence>
<keyword evidence="3" id="KW-1185">Reference proteome</keyword>
<protein>
    <submittedName>
        <fullName evidence="2">Uncharacterized protein</fullName>
    </submittedName>
</protein>
<evidence type="ECO:0000313" key="2">
    <source>
        <dbReference type="EMBL" id="OAT12913.1"/>
    </source>
</evidence>
<dbReference type="RefSeq" id="XP_031580620.1">
    <property type="nucleotide sequence ID" value="XM_031725376.1"/>
</dbReference>
<dbReference type="GeneID" id="42529326"/>
<sequence length="37" mass="4213">MRGERSGGRSGGGGWRSRARHETRAMHRKESWSDTII</sequence>
<proteinExistence type="predicted"/>
<organism evidence="2 3">
    <name type="scientific">Blastomyces gilchristii (strain SLH14081)</name>
    <name type="common">Blastomyces dermatitidis</name>
    <dbReference type="NCBI Taxonomy" id="559298"/>
    <lineage>
        <taxon>Eukaryota</taxon>
        <taxon>Fungi</taxon>
        <taxon>Dikarya</taxon>
        <taxon>Ascomycota</taxon>
        <taxon>Pezizomycotina</taxon>
        <taxon>Eurotiomycetes</taxon>
        <taxon>Eurotiomycetidae</taxon>
        <taxon>Onygenales</taxon>
        <taxon>Ajellomycetaceae</taxon>
        <taxon>Blastomyces</taxon>
    </lineage>
</organism>